<feature type="compositionally biased region" description="Basic residues" evidence="8">
    <location>
        <begin position="208"/>
        <end position="218"/>
    </location>
</feature>
<gene>
    <name evidence="10" type="ORF">Fcan01_03832</name>
</gene>
<dbReference type="Gene3D" id="1.10.20.10">
    <property type="entry name" value="Histone, subunit A"/>
    <property type="match status" value="1"/>
</dbReference>
<accession>A0A226EUZ5</accession>
<dbReference type="AlphaFoldDB" id="A0A226EUZ5"/>
<dbReference type="Pfam" id="PF00125">
    <property type="entry name" value="Histone"/>
    <property type="match status" value="1"/>
</dbReference>
<organism evidence="10 11">
    <name type="scientific">Folsomia candida</name>
    <name type="common">Springtail</name>
    <dbReference type="NCBI Taxonomy" id="158441"/>
    <lineage>
        <taxon>Eukaryota</taxon>
        <taxon>Metazoa</taxon>
        <taxon>Ecdysozoa</taxon>
        <taxon>Arthropoda</taxon>
        <taxon>Hexapoda</taxon>
        <taxon>Collembola</taxon>
        <taxon>Entomobryomorpha</taxon>
        <taxon>Isotomoidea</taxon>
        <taxon>Isotomidae</taxon>
        <taxon>Proisotominae</taxon>
        <taxon>Folsomia</taxon>
    </lineage>
</organism>
<evidence type="ECO:0000256" key="4">
    <source>
        <dbReference type="ARBA" id="ARBA00022454"/>
    </source>
</evidence>
<dbReference type="GO" id="GO:0000786">
    <property type="term" value="C:nucleosome"/>
    <property type="evidence" value="ECO:0007669"/>
    <property type="project" value="UniProtKB-KW"/>
</dbReference>
<keyword evidence="11" id="KW-1185">Reference proteome</keyword>
<dbReference type="GO" id="GO:0005634">
    <property type="term" value="C:nucleus"/>
    <property type="evidence" value="ECO:0007669"/>
    <property type="project" value="UniProtKB-SubCell"/>
</dbReference>
<reference evidence="10 11" key="1">
    <citation type="submission" date="2015-12" db="EMBL/GenBank/DDBJ databases">
        <title>The genome of Folsomia candida.</title>
        <authorList>
            <person name="Faddeeva A."/>
            <person name="Derks M.F."/>
            <person name="Anvar Y."/>
            <person name="Smit S."/>
            <person name="Van Straalen N."/>
            <person name="Roelofs D."/>
        </authorList>
    </citation>
    <scope>NUCLEOTIDE SEQUENCE [LARGE SCALE GENOMIC DNA]</scope>
    <source>
        <strain evidence="10 11">VU population</strain>
        <tissue evidence="10">Whole body</tissue>
    </source>
</reference>
<dbReference type="Proteomes" id="UP000198287">
    <property type="component" value="Unassembled WGS sequence"/>
</dbReference>
<protein>
    <submittedName>
        <fullName evidence="10">Histone H3.3</fullName>
    </submittedName>
</protein>
<dbReference type="GO" id="GO:0003677">
    <property type="term" value="F:DNA binding"/>
    <property type="evidence" value="ECO:0007669"/>
    <property type="project" value="UniProtKB-KW"/>
</dbReference>
<keyword evidence="7" id="KW-0544">Nucleosome core</keyword>
<keyword evidence="6" id="KW-0539">Nucleus</keyword>
<dbReference type="OrthoDB" id="420022at2759"/>
<evidence type="ECO:0000256" key="3">
    <source>
        <dbReference type="ARBA" id="ARBA00010343"/>
    </source>
</evidence>
<dbReference type="GO" id="GO:0030527">
    <property type="term" value="F:structural constituent of chromatin"/>
    <property type="evidence" value="ECO:0007669"/>
    <property type="project" value="InterPro"/>
</dbReference>
<proteinExistence type="inferred from homology"/>
<dbReference type="InterPro" id="IPR009072">
    <property type="entry name" value="Histone-fold"/>
</dbReference>
<evidence type="ECO:0000313" key="11">
    <source>
        <dbReference type="Proteomes" id="UP000198287"/>
    </source>
</evidence>
<dbReference type="PANTHER" id="PTHR45810">
    <property type="entry name" value="HISTONE H3.2"/>
    <property type="match status" value="1"/>
</dbReference>
<feature type="compositionally biased region" description="Low complexity" evidence="8">
    <location>
        <begin position="32"/>
        <end position="45"/>
    </location>
</feature>
<dbReference type="EMBL" id="LNIX01000001">
    <property type="protein sequence ID" value="OXA61445.1"/>
    <property type="molecule type" value="Genomic_DNA"/>
</dbReference>
<feature type="domain" description="Core Histone H2A/H2B/H3" evidence="9">
    <location>
        <begin position="232"/>
        <end position="320"/>
    </location>
</feature>
<evidence type="ECO:0000256" key="6">
    <source>
        <dbReference type="ARBA" id="ARBA00023242"/>
    </source>
</evidence>
<comment type="caution">
    <text evidence="10">The sequence shown here is derived from an EMBL/GenBank/DDBJ whole genome shotgun (WGS) entry which is preliminary data.</text>
</comment>
<evidence type="ECO:0000256" key="8">
    <source>
        <dbReference type="SAM" id="MobiDB-lite"/>
    </source>
</evidence>
<dbReference type="SMART" id="SM00428">
    <property type="entry name" value="H3"/>
    <property type="match status" value="1"/>
</dbReference>
<evidence type="ECO:0000259" key="9">
    <source>
        <dbReference type="Pfam" id="PF00125"/>
    </source>
</evidence>
<comment type="subcellular location">
    <subcellularLocation>
        <location evidence="2">Chromosome</location>
    </subcellularLocation>
    <subcellularLocation>
        <location evidence="1">Nucleus</location>
    </subcellularLocation>
</comment>
<comment type="similarity">
    <text evidence="3">Belongs to the histone H3 family.</text>
</comment>
<feature type="region of interest" description="Disordered" evidence="8">
    <location>
        <begin position="170"/>
        <end position="220"/>
    </location>
</feature>
<evidence type="ECO:0000256" key="2">
    <source>
        <dbReference type="ARBA" id="ARBA00004286"/>
    </source>
</evidence>
<evidence type="ECO:0000313" key="10">
    <source>
        <dbReference type="EMBL" id="OXA61445.1"/>
    </source>
</evidence>
<sequence length="333" mass="36810">MGRTKQKSPRRPPAVMLPRPARQPRRGADNNVAAVPASPSPLLAPEMRGRQLQGACMGVQRSGRRGSSPPPPENVAQRPPQNENPLPRNNPGCNLRGVANRIIPLTEYFCGGGGPPSLPSGSIRVMEQPMQQAPPVGHLIHGRDVDHNPSLDDTFTIDSSEPSIIMISSDGSEYLPPNRNRTQRKNANPAKSTVGANGVLTPPQLQRSRSRIPAKRTVPKQGRCIQPSRYRPGVVALREIRRYQKTTELLIPKAPFQRLVREVCTNKFPKPLRWTPLALEALQTAAEDYVISILEEGNLCALHAKRVTLKPHDLRLARRIRGDDIMGCSSRYR</sequence>
<keyword evidence="4" id="KW-0158">Chromosome</keyword>
<dbReference type="InterPro" id="IPR007125">
    <property type="entry name" value="H2A/H2B/H3"/>
</dbReference>
<dbReference type="FunFam" id="1.10.20.10:FF:000085">
    <property type="entry name" value="Histone H3.2"/>
    <property type="match status" value="1"/>
</dbReference>
<dbReference type="PROSITE" id="PS00959">
    <property type="entry name" value="HISTONE_H3_2"/>
    <property type="match status" value="1"/>
</dbReference>
<feature type="compositionally biased region" description="Polar residues" evidence="8">
    <location>
        <begin position="185"/>
        <end position="195"/>
    </location>
</feature>
<dbReference type="InterPro" id="IPR000164">
    <property type="entry name" value="Histone_H3/CENP-A"/>
</dbReference>
<name>A0A226EUZ5_FOLCA</name>
<dbReference type="SUPFAM" id="SSF47113">
    <property type="entry name" value="Histone-fold"/>
    <property type="match status" value="1"/>
</dbReference>
<dbReference type="CDD" id="cd22911">
    <property type="entry name" value="HFD_H3"/>
    <property type="match status" value="1"/>
</dbReference>
<dbReference type="STRING" id="158441.A0A226EUZ5"/>
<evidence type="ECO:0000256" key="7">
    <source>
        <dbReference type="ARBA" id="ARBA00023269"/>
    </source>
</evidence>
<keyword evidence="5" id="KW-0238">DNA-binding</keyword>
<evidence type="ECO:0000256" key="1">
    <source>
        <dbReference type="ARBA" id="ARBA00004123"/>
    </source>
</evidence>
<dbReference type="GO" id="GO:0046982">
    <property type="term" value="F:protein heterodimerization activity"/>
    <property type="evidence" value="ECO:0007669"/>
    <property type="project" value="InterPro"/>
</dbReference>
<dbReference type="PRINTS" id="PR00622">
    <property type="entry name" value="HISTONEH3"/>
</dbReference>
<dbReference type="PANTHER" id="PTHR45810:SF17">
    <property type="entry name" value="HISTONE H3-LIKE CENTROMERIC PROTEIN A"/>
    <property type="match status" value="1"/>
</dbReference>
<feature type="compositionally biased region" description="Basic residues" evidence="8">
    <location>
        <begin position="1"/>
        <end position="10"/>
    </location>
</feature>
<feature type="region of interest" description="Disordered" evidence="8">
    <location>
        <begin position="1"/>
        <end position="92"/>
    </location>
</feature>
<evidence type="ECO:0000256" key="5">
    <source>
        <dbReference type="ARBA" id="ARBA00023125"/>
    </source>
</evidence>